<dbReference type="EMBL" id="JBHVBU010000115">
    <property type="protein sequence ID" value="MFE7966923.1"/>
    <property type="molecule type" value="Genomic_DNA"/>
</dbReference>
<dbReference type="InterPro" id="IPR036526">
    <property type="entry name" value="C-N_Hydrolase_sf"/>
</dbReference>
<organism evidence="2 3">
    <name type="scientific">Streptomyces cellulosae</name>
    <dbReference type="NCBI Taxonomy" id="1968"/>
    <lineage>
        <taxon>Bacteria</taxon>
        <taxon>Bacillati</taxon>
        <taxon>Actinomycetota</taxon>
        <taxon>Actinomycetes</taxon>
        <taxon>Kitasatosporales</taxon>
        <taxon>Streptomycetaceae</taxon>
        <taxon>Streptomyces</taxon>
    </lineage>
</organism>
<dbReference type="PANTHER" id="PTHR23088">
    <property type="entry name" value="NITRILASE-RELATED"/>
    <property type="match status" value="1"/>
</dbReference>
<dbReference type="RefSeq" id="WP_347225051.1">
    <property type="nucleotide sequence ID" value="NZ_JBHVBU010000115.1"/>
</dbReference>
<dbReference type="CDD" id="cd07574">
    <property type="entry name" value="nitrilase_Rim1_like"/>
    <property type="match status" value="1"/>
</dbReference>
<comment type="caution">
    <text evidence="2">The sequence shown here is derived from an EMBL/GenBank/DDBJ whole genome shotgun (WGS) entry which is preliminary data.</text>
</comment>
<keyword evidence="2" id="KW-0378">Hydrolase</keyword>
<proteinExistence type="predicted"/>
<evidence type="ECO:0000259" key="1">
    <source>
        <dbReference type="PROSITE" id="PS50263"/>
    </source>
</evidence>
<dbReference type="GO" id="GO:0016787">
    <property type="term" value="F:hydrolase activity"/>
    <property type="evidence" value="ECO:0007669"/>
    <property type="project" value="UniProtKB-KW"/>
</dbReference>
<dbReference type="SUPFAM" id="SSF56317">
    <property type="entry name" value="Carbon-nitrogen hydrolase"/>
    <property type="match status" value="1"/>
</dbReference>
<dbReference type="Pfam" id="PF00795">
    <property type="entry name" value="CN_hydrolase"/>
    <property type="match status" value="1"/>
</dbReference>
<dbReference type="Proteomes" id="UP001600650">
    <property type="component" value="Unassembled WGS sequence"/>
</dbReference>
<reference evidence="2 3" key="1">
    <citation type="submission" date="2024-09" db="EMBL/GenBank/DDBJ databases">
        <title>The Natural Products Discovery Center: Release of the First 8490 Sequenced Strains for Exploring Actinobacteria Biosynthetic Diversity.</title>
        <authorList>
            <person name="Kalkreuter E."/>
            <person name="Kautsar S.A."/>
            <person name="Yang D."/>
            <person name="Bader C.D."/>
            <person name="Teijaro C.N."/>
            <person name="Fluegel L."/>
            <person name="Davis C.M."/>
            <person name="Simpson J.R."/>
            <person name="Lauterbach L."/>
            <person name="Steele A.D."/>
            <person name="Gui C."/>
            <person name="Meng S."/>
            <person name="Li G."/>
            <person name="Viehrig K."/>
            <person name="Ye F."/>
            <person name="Su P."/>
            <person name="Kiefer A.F."/>
            <person name="Nichols A."/>
            <person name="Cepeda A.J."/>
            <person name="Yan W."/>
            <person name="Fan B."/>
            <person name="Jiang Y."/>
            <person name="Adhikari A."/>
            <person name="Zheng C.-J."/>
            <person name="Schuster L."/>
            <person name="Cowan T.M."/>
            <person name="Smanski M.J."/>
            <person name="Chevrette M.G."/>
            <person name="De Carvalho L.P.S."/>
            <person name="Shen B."/>
        </authorList>
    </citation>
    <scope>NUCLEOTIDE SEQUENCE [LARGE SCALE GENOMIC DNA]</scope>
    <source>
        <strain evidence="2 3">NPDC057399</strain>
    </source>
</reference>
<name>A0ABW6JNE4_STRCE</name>
<dbReference type="InterPro" id="IPR003010">
    <property type="entry name" value="C-N_Hydrolase"/>
</dbReference>
<sequence>MPDTVSIAAINFLVRPVHDFDEFAQHVRGLLDQAEGADLVLLPELFTVELFTTEPTWRTDDIADLTRIDAYTDDYRALFTEEARRRGQHIAAGSHLMKRGDRHLNVAGLFTPEGTVHEHEKTHIFPGEAAWSTSEGDELKAIDLPFAKVGFAVCYEAEIPEVSSSLAEQGAEIILCPSYTFTEHGFWRVRHCAASRAIENQVYFVHCSTGGSPGAPLPNGWTRSSILGPCDQPWAANGVIAEAGENTETLARGVVDLDALRRNREDGAATTFRDRRRRAGTYAEWPSHIKTA</sequence>
<gene>
    <name evidence="2" type="ORF">ACFU0X_28410</name>
</gene>
<keyword evidence="3" id="KW-1185">Reference proteome</keyword>
<dbReference type="PROSITE" id="PS50263">
    <property type="entry name" value="CN_HYDROLASE"/>
    <property type="match status" value="1"/>
</dbReference>
<accession>A0ABW6JNE4</accession>
<feature type="domain" description="CN hydrolase" evidence="1">
    <location>
        <begin position="5"/>
        <end position="257"/>
    </location>
</feature>
<dbReference type="PANTHER" id="PTHR23088:SF50">
    <property type="entry name" value="HYDROLASE YHCX"/>
    <property type="match status" value="1"/>
</dbReference>
<protein>
    <submittedName>
        <fullName evidence="2">Carbon-nitrogen hydrolase family protein</fullName>
    </submittedName>
</protein>
<evidence type="ECO:0000313" key="2">
    <source>
        <dbReference type="EMBL" id="MFE7966923.1"/>
    </source>
</evidence>
<evidence type="ECO:0000313" key="3">
    <source>
        <dbReference type="Proteomes" id="UP001600650"/>
    </source>
</evidence>
<dbReference type="Gene3D" id="3.60.110.10">
    <property type="entry name" value="Carbon-nitrogen hydrolase"/>
    <property type="match status" value="1"/>
</dbReference>